<name>A0A368NIS0_9GAMM</name>
<organism evidence="1 2">
    <name type="scientific">Corallincola holothuriorum</name>
    <dbReference type="NCBI Taxonomy" id="2282215"/>
    <lineage>
        <taxon>Bacteria</taxon>
        <taxon>Pseudomonadati</taxon>
        <taxon>Pseudomonadota</taxon>
        <taxon>Gammaproteobacteria</taxon>
        <taxon>Alteromonadales</taxon>
        <taxon>Psychromonadaceae</taxon>
        <taxon>Corallincola</taxon>
    </lineage>
</organism>
<sequence length="157" mass="17759">MKQLLILIALIGAGFFGYQKLEVQQNQVSDPYYVELRISFPFESTNLVGFGLMHSLQECQERSGGIWRDILSGEAGSVEVAMKCKKQIPEKYNKLFNNEQFSATYLSMEPGNEHERSARFVIYGVSSSVMKEACIELINHYKKQYQGKVQCITGTVG</sequence>
<proteinExistence type="predicted"/>
<evidence type="ECO:0000313" key="2">
    <source>
        <dbReference type="Proteomes" id="UP000252558"/>
    </source>
</evidence>
<dbReference type="RefSeq" id="WP_114337951.1">
    <property type="nucleotide sequence ID" value="NZ_QPID01000004.1"/>
</dbReference>
<comment type="caution">
    <text evidence="1">The sequence shown here is derived from an EMBL/GenBank/DDBJ whole genome shotgun (WGS) entry which is preliminary data.</text>
</comment>
<keyword evidence="2" id="KW-1185">Reference proteome</keyword>
<gene>
    <name evidence="1" type="ORF">DU002_08545</name>
</gene>
<evidence type="ECO:0000313" key="1">
    <source>
        <dbReference type="EMBL" id="RCU50462.1"/>
    </source>
</evidence>
<accession>A0A368NIS0</accession>
<dbReference type="EMBL" id="QPID01000004">
    <property type="protein sequence ID" value="RCU50462.1"/>
    <property type="molecule type" value="Genomic_DNA"/>
</dbReference>
<protein>
    <submittedName>
        <fullName evidence="1">Uncharacterized protein</fullName>
    </submittedName>
</protein>
<dbReference type="AlphaFoldDB" id="A0A368NIS0"/>
<dbReference type="Proteomes" id="UP000252558">
    <property type="component" value="Unassembled WGS sequence"/>
</dbReference>
<reference evidence="1 2" key="1">
    <citation type="submission" date="2018-07" db="EMBL/GenBank/DDBJ databases">
        <title>Corallincola holothuriorum sp. nov., a new facultative anaerobe isolated from sea cucumber Apostichopus japonicus.</title>
        <authorList>
            <person name="Xia H."/>
        </authorList>
    </citation>
    <scope>NUCLEOTIDE SEQUENCE [LARGE SCALE GENOMIC DNA]</scope>
    <source>
        <strain evidence="1 2">C4</strain>
    </source>
</reference>
<dbReference type="OrthoDB" id="9973603at2"/>